<accession>A0A6A6D652</accession>
<dbReference type="PANTHER" id="PTHR13465">
    <property type="entry name" value="UPF0183 PROTEIN"/>
    <property type="match status" value="1"/>
</dbReference>
<feature type="region of interest" description="Disordered" evidence="2">
    <location>
        <begin position="249"/>
        <end position="307"/>
    </location>
</feature>
<name>A0A6A6D652_ZASCE</name>
<evidence type="ECO:0000256" key="2">
    <source>
        <dbReference type="SAM" id="MobiDB-lite"/>
    </source>
</evidence>
<dbReference type="OrthoDB" id="411211at2759"/>
<reference evidence="3" key="1">
    <citation type="journal article" date="2020" name="Stud. Mycol.">
        <title>101 Dothideomycetes genomes: a test case for predicting lifestyles and emergence of pathogens.</title>
        <authorList>
            <person name="Haridas S."/>
            <person name="Albert R."/>
            <person name="Binder M."/>
            <person name="Bloem J."/>
            <person name="Labutti K."/>
            <person name="Salamov A."/>
            <person name="Andreopoulos B."/>
            <person name="Baker S."/>
            <person name="Barry K."/>
            <person name="Bills G."/>
            <person name="Bluhm B."/>
            <person name="Cannon C."/>
            <person name="Castanera R."/>
            <person name="Culley D."/>
            <person name="Daum C."/>
            <person name="Ezra D."/>
            <person name="Gonzalez J."/>
            <person name="Henrissat B."/>
            <person name="Kuo A."/>
            <person name="Liang C."/>
            <person name="Lipzen A."/>
            <person name="Lutzoni F."/>
            <person name="Magnuson J."/>
            <person name="Mondo S."/>
            <person name="Nolan M."/>
            <person name="Ohm R."/>
            <person name="Pangilinan J."/>
            <person name="Park H.-J."/>
            <person name="Ramirez L."/>
            <person name="Alfaro M."/>
            <person name="Sun H."/>
            <person name="Tritt A."/>
            <person name="Yoshinaga Y."/>
            <person name="Zwiers L.-H."/>
            <person name="Turgeon B."/>
            <person name="Goodwin S."/>
            <person name="Spatafora J."/>
            <person name="Crous P."/>
            <person name="Grigoriev I."/>
        </authorList>
    </citation>
    <scope>NUCLEOTIDE SEQUENCE</scope>
    <source>
        <strain evidence="3">ATCC 36951</strain>
    </source>
</reference>
<dbReference type="AlphaFoldDB" id="A0A6A6D652"/>
<comment type="similarity">
    <text evidence="1">Belongs to the PHAF1 family.</text>
</comment>
<evidence type="ECO:0000313" key="3">
    <source>
        <dbReference type="EMBL" id="KAF2173146.1"/>
    </source>
</evidence>
<dbReference type="Pfam" id="PF03676">
    <property type="entry name" value="PHAF1"/>
    <property type="match status" value="2"/>
</dbReference>
<dbReference type="PANTHER" id="PTHR13465:SF2">
    <property type="entry name" value="PHAGOSOME ASSEMBLY FACTOR 1"/>
    <property type="match status" value="1"/>
</dbReference>
<feature type="compositionally biased region" description="Low complexity" evidence="2">
    <location>
        <begin position="290"/>
        <end position="299"/>
    </location>
</feature>
<dbReference type="GeneID" id="54564564"/>
<dbReference type="InterPro" id="IPR039156">
    <property type="entry name" value="PHAF1/BROMI"/>
</dbReference>
<keyword evidence="4" id="KW-1185">Reference proteome</keyword>
<evidence type="ECO:0000256" key="1">
    <source>
        <dbReference type="ARBA" id="ARBA00024339"/>
    </source>
</evidence>
<proteinExistence type="inferred from homology"/>
<organism evidence="3 4">
    <name type="scientific">Zasmidium cellare ATCC 36951</name>
    <dbReference type="NCBI Taxonomy" id="1080233"/>
    <lineage>
        <taxon>Eukaryota</taxon>
        <taxon>Fungi</taxon>
        <taxon>Dikarya</taxon>
        <taxon>Ascomycota</taxon>
        <taxon>Pezizomycotina</taxon>
        <taxon>Dothideomycetes</taxon>
        <taxon>Dothideomycetidae</taxon>
        <taxon>Mycosphaerellales</taxon>
        <taxon>Mycosphaerellaceae</taxon>
        <taxon>Zasmidium</taxon>
    </lineage>
</organism>
<dbReference type="InterPro" id="IPR005373">
    <property type="entry name" value="PHAF1"/>
</dbReference>
<dbReference type="Proteomes" id="UP000799537">
    <property type="component" value="Unassembled WGS sequence"/>
</dbReference>
<evidence type="ECO:0000313" key="4">
    <source>
        <dbReference type="Proteomes" id="UP000799537"/>
    </source>
</evidence>
<sequence>MAVDPMAVAPGHSLGFITLGASLQSVLTTIKQDKAQFPAIDLAISSATPLTTPVIVTLPHNGIRLRFDATDQRLRLIELLDFTKTRLTYKGSELVKKQEDGSSATFKRIYQLFGASYPGEYLAPKTGRTGTYVLSWPGIAFNFPLQHSAWAPDKDHVSLLGSQAASAATQMAVFEGNSWPETRSTLFVKTPSGPRQPAISSQPRDVLPPEIELASVQGAGKVTFIRRSPAAPFDIILNQTTAQDLITELGPPDATHQRDQQVFQDDTTHPRPRTNSRSLSNGRPHPTPPSSYSSTGTDTFDTDFDSGDAEDEMAERIGRETFWCYFGHGVDILLGPPSDQASMEDTGANPTPLSSSPHLVVLKIVLHGNIPGSYAFNRHRRLRWTIELRDASSVLSSEHPFDDIKPDLMQAFHNVWPESEMGRGKVVNRTWGADPSDSSFFLPDEEQDLVETGSSSEQWLGNTKLYSFPGLTFEVLTNGAISALTVS</sequence>
<gene>
    <name evidence="3" type="ORF">M409DRAFT_49629</name>
</gene>
<dbReference type="GO" id="GO:0043001">
    <property type="term" value="P:Golgi to plasma membrane protein transport"/>
    <property type="evidence" value="ECO:0007669"/>
    <property type="project" value="TreeGrafter"/>
</dbReference>
<protein>
    <submittedName>
        <fullName evidence="3">Uncharacterized protein</fullName>
    </submittedName>
</protein>
<dbReference type="RefSeq" id="XP_033674035.1">
    <property type="nucleotide sequence ID" value="XM_033811292.1"/>
</dbReference>
<dbReference type="GO" id="GO:0005802">
    <property type="term" value="C:trans-Golgi network"/>
    <property type="evidence" value="ECO:0007669"/>
    <property type="project" value="TreeGrafter"/>
</dbReference>
<dbReference type="EMBL" id="ML993580">
    <property type="protein sequence ID" value="KAF2173146.1"/>
    <property type="molecule type" value="Genomic_DNA"/>
</dbReference>